<dbReference type="PANTHER" id="PTHR43090">
    <property type="entry name" value="1-(5-PHOSPHORIBOSYL)-5-[(5-PHOSPHORIBOSYLAMINO)METHYLIDENEAMINO] IMIDAZOLE-4-CARBOXAMIDE ISOMERASE"/>
    <property type="match status" value="1"/>
</dbReference>
<dbReference type="InterPro" id="IPR044524">
    <property type="entry name" value="Isoase_HisA-like"/>
</dbReference>
<dbReference type="Proteomes" id="UP001174909">
    <property type="component" value="Unassembled WGS sequence"/>
</dbReference>
<evidence type="ECO:0000256" key="2">
    <source>
        <dbReference type="RuleBase" id="RU003657"/>
    </source>
</evidence>
<dbReference type="SUPFAM" id="SSF51366">
    <property type="entry name" value="Ribulose-phoshate binding barrel"/>
    <property type="match status" value="1"/>
</dbReference>
<dbReference type="Pfam" id="PF00977">
    <property type="entry name" value="His_biosynth"/>
    <property type="match status" value="1"/>
</dbReference>
<dbReference type="InterPro" id="IPR006062">
    <property type="entry name" value="His_biosynth"/>
</dbReference>
<keyword evidence="2" id="KW-0028">Amino-acid biosynthesis</keyword>
<evidence type="ECO:0000256" key="1">
    <source>
        <dbReference type="ARBA" id="ARBA00009667"/>
    </source>
</evidence>
<comment type="caution">
    <text evidence="3">The sequence shown here is derived from an EMBL/GenBank/DDBJ whole genome shotgun (WGS) entry which is preliminary data.</text>
</comment>
<sequence length="173" mass="17580">MDAARGSGANREAIDRIRRAVDVRIQVGGGVRTAEDAEALLDLGVDAVVVGTTLATRTAEVLSWAERWPGRMVGGIDARMGQVQLAGLVYTAVDRDGMLGGPDLAGGSAAAGSSGLPVLFSGGVGSQADLAAIAATDVAAGAIVGTAIYERRVDLRSAIEVLQHPSDTARWAA</sequence>
<keyword evidence="3" id="KW-0413">Isomerase</keyword>
<protein>
    <submittedName>
        <fullName evidence="3">1-(5-phosphoribosyl)-5-[(5-phosphoribosylamino)me thylideneamino] imidazole-4-carboxamide isomerase</fullName>
    </submittedName>
</protein>
<dbReference type="AlphaFoldDB" id="A0AA35W962"/>
<dbReference type="GO" id="GO:0000105">
    <property type="term" value="P:L-histidine biosynthetic process"/>
    <property type="evidence" value="ECO:0007669"/>
    <property type="project" value="UniProtKB-KW"/>
</dbReference>
<accession>A0AA35W962</accession>
<keyword evidence="2" id="KW-0368">Histidine biosynthesis</keyword>
<proteinExistence type="inferred from homology"/>
<dbReference type="EMBL" id="CASHTH010000686">
    <property type="protein sequence ID" value="CAI8006415.1"/>
    <property type="molecule type" value="Genomic_DNA"/>
</dbReference>
<dbReference type="GO" id="GO:0000162">
    <property type="term" value="P:L-tryptophan biosynthetic process"/>
    <property type="evidence" value="ECO:0007669"/>
    <property type="project" value="TreeGrafter"/>
</dbReference>
<evidence type="ECO:0000313" key="3">
    <source>
        <dbReference type="EMBL" id="CAI8006415.1"/>
    </source>
</evidence>
<gene>
    <name evidence="3" type="ORF">GBAR_LOCUS4704</name>
</gene>
<dbReference type="Gene3D" id="3.20.20.70">
    <property type="entry name" value="Aldolase class I"/>
    <property type="match status" value="2"/>
</dbReference>
<dbReference type="InterPro" id="IPR013785">
    <property type="entry name" value="Aldolase_TIM"/>
</dbReference>
<evidence type="ECO:0000313" key="4">
    <source>
        <dbReference type="Proteomes" id="UP001174909"/>
    </source>
</evidence>
<organism evidence="3 4">
    <name type="scientific">Geodia barretti</name>
    <name type="common">Barrett's horny sponge</name>
    <dbReference type="NCBI Taxonomy" id="519541"/>
    <lineage>
        <taxon>Eukaryota</taxon>
        <taxon>Metazoa</taxon>
        <taxon>Porifera</taxon>
        <taxon>Demospongiae</taxon>
        <taxon>Heteroscleromorpha</taxon>
        <taxon>Tetractinellida</taxon>
        <taxon>Astrophorina</taxon>
        <taxon>Geodiidae</taxon>
        <taxon>Geodia</taxon>
    </lineage>
</organism>
<comment type="similarity">
    <text evidence="1 2">Belongs to the HisA/HisF family.</text>
</comment>
<dbReference type="GO" id="GO:0005737">
    <property type="term" value="C:cytoplasm"/>
    <property type="evidence" value="ECO:0007669"/>
    <property type="project" value="TreeGrafter"/>
</dbReference>
<keyword evidence="4" id="KW-1185">Reference proteome</keyword>
<name>A0AA35W962_GEOBA</name>
<dbReference type="InterPro" id="IPR011060">
    <property type="entry name" value="RibuloseP-bd_barrel"/>
</dbReference>
<dbReference type="PANTHER" id="PTHR43090:SF2">
    <property type="entry name" value="1-(5-PHOSPHORIBOSYL)-5-[(5-PHOSPHORIBOSYLAMINO)METHYLIDENEAMINO] IMIDAZOLE-4-CARBOXAMIDE ISOMERASE"/>
    <property type="match status" value="1"/>
</dbReference>
<reference evidence="3" key="1">
    <citation type="submission" date="2023-03" db="EMBL/GenBank/DDBJ databases">
        <authorList>
            <person name="Steffen K."/>
            <person name="Cardenas P."/>
        </authorList>
    </citation>
    <scope>NUCLEOTIDE SEQUENCE</scope>
</reference>
<dbReference type="GO" id="GO:0003949">
    <property type="term" value="F:1-(5-phosphoribosyl)-5-[(5-phosphoribosylamino)methylideneamino]imidazole-4-carboxamide isomerase activity"/>
    <property type="evidence" value="ECO:0007669"/>
    <property type="project" value="InterPro"/>
</dbReference>